<dbReference type="Gene3D" id="1.20.1560.10">
    <property type="entry name" value="ABC transporter type 1, transmembrane domain"/>
    <property type="match status" value="1"/>
</dbReference>
<evidence type="ECO:0000256" key="12">
    <source>
        <dbReference type="SAM" id="Phobius"/>
    </source>
</evidence>
<dbReference type="GO" id="GO:0016158">
    <property type="term" value="F:inositol hexakisphosphate 3-phosphatase activity"/>
    <property type="evidence" value="ECO:0007669"/>
    <property type="project" value="UniProtKB-EC"/>
</dbReference>
<dbReference type="InterPro" id="IPR033379">
    <property type="entry name" value="Acid_Pase_AS"/>
</dbReference>
<reference evidence="15" key="1">
    <citation type="journal article" date="2023" name="IMA Fungus">
        <title>Comparative genomic study of the Penicillium genus elucidates a diverse pangenome and 15 lateral gene transfer events.</title>
        <authorList>
            <person name="Petersen C."/>
            <person name="Sorensen T."/>
            <person name="Nielsen M.R."/>
            <person name="Sondergaard T.E."/>
            <person name="Sorensen J.L."/>
            <person name="Fitzpatrick D.A."/>
            <person name="Frisvad J.C."/>
            <person name="Nielsen K.L."/>
        </authorList>
    </citation>
    <scope>NUCLEOTIDE SEQUENCE</scope>
    <source>
        <strain evidence="15">IBT 15450</strain>
    </source>
</reference>
<dbReference type="SMART" id="SM00382">
    <property type="entry name" value="AAA"/>
    <property type="match status" value="2"/>
</dbReference>
<feature type="transmembrane region" description="Helical" evidence="12">
    <location>
        <begin position="317"/>
        <end position="341"/>
    </location>
</feature>
<keyword evidence="16" id="KW-1185">Reference proteome</keyword>
<sequence length="1712" mass="187727">MESQEILLVDLQPAHGTSSPAEVIKSQIHIESCTANFFSLYRYASGWQILVLSVSACCAVIAGVAIPLVSVVFGTLAKEFINGHEKAPQDARNQVQHLTLQLVYIAIGAFVTTMISTWGFDVVGEKITHELQERYLSSVLQQNIAYFDVLGTGELTSYMDQDMQLIQAGISQKVSYIISGVSGFVAAIIFAFMSNRRFASIMISQPLALILWVGSMGYWLSITQKNGLTQYVKADNLAQEVLNAMRNVLAYRSQERYSRKYFDTLQRPAALDFRERLIFGVIVAGSFTTLHWGNGLGFWQANKLFHQGLCTVSEALVIMYATLIAGGMLCQALPFVVDITLANGAARRVFSVIERVSPIDSMNDTGIKPVSVRGEIRFEDVSFAYPLQPERTVLENASFTVPPGRTVALVGPSGSGKSTVFAILERLYLPFNGTITLDDEPIENINVSWLRSQIGYVGQDVSLFNASIHDNIAHGLSVVHEMPDESTVRSMVIQAAEKAQIHSFIMELPHGYDTVIGANGSSLSGGQRQRIAIARAIVSQPAILLLDEATAALDSQSEKDVQEALNEAASGRTTMIIAHRLSTVQNSDTIIVLKDGNVLGQGSHAELMKTSTVYQELVRHQALRPDDRPVEDLTCQLSYQGKDVEELKDISVYVDGVGSPKDAPVSTLQPKNSVKYVWHLNKPELPYTIAGIIFSIMAGISYPIQAIFFGNGVISIISPDLSTGGHTVRFWTLVYLIHGIVVFGIYCVRGYCFAMTASQLNLRARSSLFRCLLMKDLPFFETKGHSTGQLVTFLSSGTHKVTGVSGTSLGLAAESIVMLATGIIVGCIFGWELGLVSTAAVPLMTLSGFLQYYTVSQVQKHVKRDTNAATVAHEAFAAIKTVTVLGMQKTILETFRRESQRDSQGRYWVTCAGVYACTPLLRVLSIAFVFWYGGTRLIPTGEYSIQQFFICFAANVWSSQSAAALFAHAPDIAGAHAAANRLEGLMQPNESQYPNKKQDDVSTPAPYKVEELALQRVKFKYPTRPSHMALDDVSFDVLAGAFIALVGTTGSGKSSVINLVERFYTAQSGNIILSEKAIGEYDLDGYRQYLALVDQNPCLVGEDMRECLQSDERVISDDDILVALQGVGLANFVLSLPQGLSSPVLANGSSLSGGQRQRMAIAKAILWGPKILLLDEATSALDTASEKLVQEALKHAMKDRTTIAVAHRLKTIVDASKILVFDGGRIVEQGTHDKLMHLRVPGIATSAPSGKHKPVTPYYGGWRTWLNPCQSVQLDTSQTSGKEWNILYHLGGNGPWIENIHEGAASSPETPEGCSIDQVHMISRHGERYPTRAVGNRHLDFLKRVQDTGLPLNGSLAFLQNWTYITDDPDKDFGELTSTGPYAGTLSSFTTGVRFRTRYGHLIPKNTQTRLWASDSGRVIETARHFASGFFGLDWEAIGKAELQVIPETFERGADTLTPGDTCYKYLEDTIHGHDNGQEMLARFQESYIPAIAERLMHEGNSGLKGLSNTEVYGMQEMCGFEIMARGSSPWCEVFTEQDWQYFEYARDLIHYYRAGPGNPYSGAMGLLWLNATTGLLRDGSEAGSLFFSFVHDGDIAPFITALGVLGSDMVQLPTTHVVADRIWRTSSILPMGARVTLERMSCSSGNDESYVRVNINDRIMPLPFCKSGPGESCPLGRFVDYVRQRKAKVGDFTEVCGLQGDPGSITFLHQK</sequence>
<comment type="similarity">
    <text evidence="3">Belongs to the ABC transporter superfamily. ABCB family. Multidrug resistance exporter (TC 3.A.1.201) subfamily.</text>
</comment>
<dbReference type="GO" id="GO:0016887">
    <property type="term" value="F:ATP hydrolysis activity"/>
    <property type="evidence" value="ECO:0007669"/>
    <property type="project" value="InterPro"/>
</dbReference>
<feature type="transmembrane region" description="Helical" evidence="12">
    <location>
        <begin position="728"/>
        <end position="748"/>
    </location>
</feature>
<evidence type="ECO:0000256" key="10">
    <source>
        <dbReference type="ARBA" id="ARBA00022989"/>
    </source>
</evidence>
<feature type="transmembrane region" description="Helical" evidence="12">
    <location>
        <begin position="198"/>
        <end position="220"/>
    </location>
</feature>
<feature type="domain" description="ABC transmembrane type-1" evidence="14">
    <location>
        <begin position="689"/>
        <end position="974"/>
    </location>
</feature>
<evidence type="ECO:0000256" key="11">
    <source>
        <dbReference type="ARBA" id="ARBA00023136"/>
    </source>
</evidence>
<dbReference type="Gene3D" id="3.40.50.300">
    <property type="entry name" value="P-loop containing nucleotide triphosphate hydrolases"/>
    <property type="match status" value="2"/>
</dbReference>
<dbReference type="PROSITE" id="PS50929">
    <property type="entry name" value="ABC_TM1F"/>
    <property type="match status" value="2"/>
</dbReference>
<evidence type="ECO:0000256" key="6">
    <source>
        <dbReference type="ARBA" id="ARBA00022692"/>
    </source>
</evidence>
<dbReference type="PANTHER" id="PTHR43394:SF11">
    <property type="entry name" value="ATP-BINDING CASSETTE TRANSPORTER"/>
    <property type="match status" value="1"/>
</dbReference>
<keyword evidence="6 12" id="KW-0812">Transmembrane</keyword>
<protein>
    <recommendedName>
        <fullName evidence="4">3-phytase</fullName>
        <ecNumber evidence="4">3.1.3.8</ecNumber>
    </recommendedName>
</protein>
<reference evidence="15" key="2">
    <citation type="submission" date="2023-01" db="EMBL/GenBank/DDBJ databases">
        <authorList>
            <person name="Petersen C."/>
        </authorList>
    </citation>
    <scope>NUCLEOTIDE SEQUENCE</scope>
    <source>
        <strain evidence="15">IBT 15450</strain>
    </source>
</reference>
<dbReference type="CDD" id="cd07061">
    <property type="entry name" value="HP_HAP_like"/>
    <property type="match status" value="1"/>
</dbReference>
<dbReference type="InterPro" id="IPR000560">
    <property type="entry name" value="His_Pase_clade-2"/>
</dbReference>
<feature type="domain" description="ABC transmembrane type-1" evidence="14">
    <location>
        <begin position="54"/>
        <end position="341"/>
    </location>
</feature>
<evidence type="ECO:0000313" key="15">
    <source>
        <dbReference type="EMBL" id="KAJ6027794.1"/>
    </source>
</evidence>
<dbReference type="CDD" id="cd18578">
    <property type="entry name" value="ABC_6TM_Pgp_ABCB1_D2_like"/>
    <property type="match status" value="1"/>
</dbReference>
<feature type="domain" description="ABC transporter" evidence="13">
    <location>
        <begin position="1012"/>
        <end position="1248"/>
    </location>
</feature>
<dbReference type="InterPro" id="IPR039421">
    <property type="entry name" value="Type_1_exporter"/>
</dbReference>
<feature type="transmembrane region" description="Helical" evidence="12">
    <location>
        <begin position="49"/>
        <end position="73"/>
    </location>
</feature>
<dbReference type="InterPro" id="IPR036640">
    <property type="entry name" value="ABC1_TM_sf"/>
</dbReference>
<dbReference type="Pfam" id="PF00005">
    <property type="entry name" value="ABC_tran"/>
    <property type="match status" value="2"/>
</dbReference>
<feature type="transmembrane region" description="Helical" evidence="12">
    <location>
        <begin position="174"/>
        <end position="192"/>
    </location>
</feature>
<feature type="transmembrane region" description="Helical" evidence="12">
    <location>
        <begin position="277"/>
        <end position="297"/>
    </location>
</feature>
<dbReference type="PROSITE" id="PS00211">
    <property type="entry name" value="ABC_TRANSPORTER_1"/>
    <property type="match status" value="2"/>
</dbReference>
<evidence type="ECO:0000259" key="13">
    <source>
        <dbReference type="PROSITE" id="PS50893"/>
    </source>
</evidence>
<dbReference type="EC" id="3.1.3.8" evidence="4"/>
<feature type="transmembrane region" description="Helical" evidence="12">
    <location>
        <begin position="685"/>
        <end position="708"/>
    </location>
</feature>
<accession>A0AAD6N3W3</accession>
<evidence type="ECO:0000256" key="4">
    <source>
        <dbReference type="ARBA" id="ARBA00012632"/>
    </source>
</evidence>
<proteinExistence type="inferred from homology"/>
<dbReference type="InterPro" id="IPR029033">
    <property type="entry name" value="His_PPase_superfam"/>
</dbReference>
<evidence type="ECO:0000256" key="3">
    <source>
        <dbReference type="ARBA" id="ARBA00007577"/>
    </source>
</evidence>
<dbReference type="GO" id="GO:0015421">
    <property type="term" value="F:ABC-type oligopeptide transporter activity"/>
    <property type="evidence" value="ECO:0007669"/>
    <property type="project" value="TreeGrafter"/>
</dbReference>
<comment type="subcellular location">
    <subcellularLocation>
        <location evidence="1">Membrane</location>
        <topology evidence="1">Multi-pass membrane protein</topology>
    </subcellularLocation>
</comment>
<evidence type="ECO:0000259" key="14">
    <source>
        <dbReference type="PROSITE" id="PS50929"/>
    </source>
</evidence>
<dbReference type="EMBL" id="JAQJZL010000015">
    <property type="protein sequence ID" value="KAJ6027794.1"/>
    <property type="molecule type" value="Genomic_DNA"/>
</dbReference>
<keyword evidence="7" id="KW-0677">Repeat</keyword>
<dbReference type="PROSITE" id="PS50893">
    <property type="entry name" value="ABC_TRANSPORTER_2"/>
    <property type="match status" value="2"/>
</dbReference>
<dbReference type="PANTHER" id="PTHR43394">
    <property type="entry name" value="ATP-DEPENDENT PERMEASE MDL1, MITOCHONDRIAL"/>
    <property type="match status" value="1"/>
</dbReference>
<feature type="transmembrane region" description="Helical" evidence="12">
    <location>
        <begin position="102"/>
        <end position="124"/>
    </location>
</feature>
<evidence type="ECO:0000256" key="8">
    <source>
        <dbReference type="ARBA" id="ARBA00022741"/>
    </source>
</evidence>
<organism evidence="15 16">
    <name type="scientific">Penicillium canescens</name>
    <dbReference type="NCBI Taxonomy" id="5083"/>
    <lineage>
        <taxon>Eukaryota</taxon>
        <taxon>Fungi</taxon>
        <taxon>Dikarya</taxon>
        <taxon>Ascomycota</taxon>
        <taxon>Pezizomycotina</taxon>
        <taxon>Eurotiomycetes</taxon>
        <taxon>Eurotiomycetidae</taxon>
        <taxon>Eurotiales</taxon>
        <taxon>Aspergillaceae</taxon>
        <taxon>Penicillium</taxon>
    </lineage>
</organism>
<dbReference type="InterPro" id="IPR017871">
    <property type="entry name" value="ABC_transporter-like_CS"/>
</dbReference>
<dbReference type="InterPro" id="IPR003593">
    <property type="entry name" value="AAA+_ATPase"/>
</dbReference>
<comment type="similarity">
    <text evidence="2">Belongs to the histidine acid phosphatase family.</text>
</comment>
<dbReference type="SUPFAM" id="SSF53254">
    <property type="entry name" value="Phosphoglycerate mutase-like"/>
    <property type="match status" value="1"/>
</dbReference>
<dbReference type="GO" id="GO:0005524">
    <property type="term" value="F:ATP binding"/>
    <property type="evidence" value="ECO:0007669"/>
    <property type="project" value="UniProtKB-KW"/>
</dbReference>
<dbReference type="SUPFAM" id="SSF52540">
    <property type="entry name" value="P-loop containing nucleoside triphosphate hydrolases"/>
    <property type="match status" value="2"/>
</dbReference>
<dbReference type="Proteomes" id="UP001219568">
    <property type="component" value="Unassembled WGS sequence"/>
</dbReference>
<feature type="transmembrane region" description="Helical" evidence="12">
    <location>
        <begin position="809"/>
        <end position="831"/>
    </location>
</feature>
<dbReference type="FunFam" id="3.40.50.300:FF:000967">
    <property type="entry name" value="ABC multidrug transporter mdr4"/>
    <property type="match status" value="1"/>
</dbReference>
<keyword evidence="8" id="KW-0547">Nucleotide-binding</keyword>
<keyword evidence="9" id="KW-0067">ATP-binding</keyword>
<evidence type="ECO:0000256" key="9">
    <source>
        <dbReference type="ARBA" id="ARBA00022840"/>
    </source>
</evidence>
<dbReference type="PROSITE" id="PS00616">
    <property type="entry name" value="HIS_ACID_PHOSPHAT_1"/>
    <property type="match status" value="1"/>
</dbReference>
<feature type="transmembrane region" description="Helical" evidence="12">
    <location>
        <begin position="907"/>
        <end position="932"/>
    </location>
</feature>
<dbReference type="GO" id="GO:0005743">
    <property type="term" value="C:mitochondrial inner membrane"/>
    <property type="evidence" value="ECO:0007669"/>
    <property type="project" value="TreeGrafter"/>
</dbReference>
<feature type="transmembrane region" description="Helical" evidence="12">
    <location>
        <begin position="837"/>
        <end position="855"/>
    </location>
</feature>
<dbReference type="CDD" id="cd18577">
    <property type="entry name" value="ABC_6TM_Pgp_ABCB1_D1_like"/>
    <property type="match status" value="1"/>
</dbReference>
<dbReference type="InterPro" id="IPR027417">
    <property type="entry name" value="P-loop_NTPase"/>
</dbReference>
<evidence type="ECO:0000256" key="2">
    <source>
        <dbReference type="ARBA" id="ARBA00005375"/>
    </source>
</evidence>
<dbReference type="Gene3D" id="3.40.50.1240">
    <property type="entry name" value="Phosphoglycerate mutase-like"/>
    <property type="match status" value="1"/>
</dbReference>
<dbReference type="FunFam" id="3.40.50.300:FF:000913">
    <property type="entry name" value="ABC multidrug transporter SitT"/>
    <property type="match status" value="1"/>
</dbReference>
<keyword evidence="5" id="KW-0813">Transport</keyword>
<dbReference type="SUPFAM" id="SSF90123">
    <property type="entry name" value="ABC transporter transmembrane region"/>
    <property type="match status" value="2"/>
</dbReference>
<evidence type="ECO:0000256" key="1">
    <source>
        <dbReference type="ARBA" id="ARBA00004141"/>
    </source>
</evidence>
<evidence type="ECO:0000256" key="5">
    <source>
        <dbReference type="ARBA" id="ARBA00022448"/>
    </source>
</evidence>
<dbReference type="Pfam" id="PF00328">
    <property type="entry name" value="His_Phos_2"/>
    <property type="match status" value="1"/>
</dbReference>
<keyword evidence="10 12" id="KW-1133">Transmembrane helix</keyword>
<name>A0AAD6N3W3_PENCN</name>
<evidence type="ECO:0000313" key="16">
    <source>
        <dbReference type="Proteomes" id="UP001219568"/>
    </source>
</evidence>
<comment type="caution">
    <text evidence="15">The sequence shown here is derived from an EMBL/GenBank/DDBJ whole genome shotgun (WGS) entry which is preliminary data.</text>
</comment>
<keyword evidence="11 12" id="KW-0472">Membrane</keyword>
<dbReference type="Pfam" id="PF00664">
    <property type="entry name" value="ABC_membrane"/>
    <property type="match status" value="2"/>
</dbReference>
<dbReference type="CDD" id="cd03249">
    <property type="entry name" value="ABC_MTABC3_MDL1_MDL2"/>
    <property type="match status" value="1"/>
</dbReference>
<evidence type="ECO:0000256" key="7">
    <source>
        <dbReference type="ARBA" id="ARBA00022737"/>
    </source>
</evidence>
<dbReference type="GO" id="GO:0090374">
    <property type="term" value="P:oligopeptide export from mitochondrion"/>
    <property type="evidence" value="ECO:0007669"/>
    <property type="project" value="TreeGrafter"/>
</dbReference>
<dbReference type="InterPro" id="IPR003439">
    <property type="entry name" value="ABC_transporter-like_ATP-bd"/>
</dbReference>
<dbReference type="InterPro" id="IPR011527">
    <property type="entry name" value="ABC1_TM_dom"/>
</dbReference>
<gene>
    <name evidence="15" type="ORF">N7460_012611</name>
</gene>
<feature type="domain" description="ABC transporter" evidence="13">
    <location>
        <begin position="376"/>
        <end position="620"/>
    </location>
</feature>